<dbReference type="PANTHER" id="PTHR42718:SF46">
    <property type="entry name" value="BLR6921 PROTEIN"/>
    <property type="match status" value="1"/>
</dbReference>
<evidence type="ECO:0000256" key="2">
    <source>
        <dbReference type="ARBA" id="ARBA00022448"/>
    </source>
</evidence>
<feature type="transmembrane region" description="Helical" evidence="8">
    <location>
        <begin position="306"/>
        <end position="329"/>
    </location>
</feature>
<reference evidence="10 11" key="1">
    <citation type="submission" date="2019-03" db="EMBL/GenBank/DDBJ databases">
        <title>Genomics of glacier-inhabiting Cryobacterium strains.</title>
        <authorList>
            <person name="Liu Q."/>
            <person name="Xin Y.-H."/>
        </authorList>
    </citation>
    <scope>NUCLEOTIDE SEQUENCE [LARGE SCALE GENOMIC DNA]</scope>
    <source>
        <strain evidence="10 11">HLT2-23</strain>
    </source>
</reference>
<dbReference type="SUPFAM" id="SSF103473">
    <property type="entry name" value="MFS general substrate transporter"/>
    <property type="match status" value="1"/>
</dbReference>
<dbReference type="Proteomes" id="UP000298173">
    <property type="component" value="Unassembled WGS sequence"/>
</dbReference>
<feature type="transmembrane region" description="Helical" evidence="8">
    <location>
        <begin position="203"/>
        <end position="225"/>
    </location>
</feature>
<feature type="transmembrane region" description="Helical" evidence="8">
    <location>
        <begin position="49"/>
        <end position="73"/>
    </location>
</feature>
<dbReference type="Pfam" id="PF07690">
    <property type="entry name" value="MFS_1"/>
    <property type="match status" value="1"/>
</dbReference>
<dbReference type="OrthoDB" id="4080117at2"/>
<feature type="transmembrane region" description="Helical" evidence="8">
    <location>
        <begin position="88"/>
        <end position="106"/>
    </location>
</feature>
<feature type="transmembrane region" description="Helical" evidence="8">
    <location>
        <begin position="442"/>
        <end position="464"/>
    </location>
</feature>
<name>A0A4R8UN63_9MICO</name>
<feature type="transmembrane region" description="Helical" evidence="8">
    <location>
        <begin position="118"/>
        <end position="135"/>
    </location>
</feature>
<keyword evidence="3" id="KW-1003">Cell membrane</keyword>
<dbReference type="Gene3D" id="1.20.1250.20">
    <property type="entry name" value="MFS general substrate transporter like domains"/>
    <property type="match status" value="1"/>
</dbReference>
<dbReference type="InterPro" id="IPR005829">
    <property type="entry name" value="Sugar_transporter_CS"/>
</dbReference>
<comment type="caution">
    <text evidence="10">The sequence shown here is derived from an EMBL/GenBank/DDBJ whole genome shotgun (WGS) entry which is preliminary data.</text>
</comment>
<keyword evidence="4 8" id="KW-0812">Transmembrane</keyword>
<feature type="transmembrane region" description="Helical" evidence="8">
    <location>
        <begin position="263"/>
        <end position="285"/>
    </location>
</feature>
<evidence type="ECO:0000313" key="11">
    <source>
        <dbReference type="Proteomes" id="UP000298173"/>
    </source>
</evidence>
<evidence type="ECO:0000256" key="7">
    <source>
        <dbReference type="SAM" id="MobiDB-lite"/>
    </source>
</evidence>
<dbReference type="CDD" id="cd17321">
    <property type="entry name" value="MFS_MMR_MDR_like"/>
    <property type="match status" value="1"/>
</dbReference>
<evidence type="ECO:0000256" key="1">
    <source>
        <dbReference type="ARBA" id="ARBA00004651"/>
    </source>
</evidence>
<evidence type="ECO:0000313" key="10">
    <source>
        <dbReference type="EMBL" id="TFB68121.1"/>
    </source>
</evidence>
<feature type="transmembrane region" description="Helical" evidence="8">
    <location>
        <begin position="369"/>
        <end position="386"/>
    </location>
</feature>
<feature type="domain" description="Major facilitator superfamily (MFS) profile" evidence="9">
    <location>
        <begin position="51"/>
        <end position="507"/>
    </location>
</feature>
<keyword evidence="6 8" id="KW-0472">Membrane</keyword>
<feature type="transmembrane region" description="Helical" evidence="8">
    <location>
        <begin position="484"/>
        <end position="503"/>
    </location>
</feature>
<dbReference type="Gene3D" id="1.20.1720.10">
    <property type="entry name" value="Multidrug resistance protein D"/>
    <property type="match status" value="1"/>
</dbReference>
<comment type="subcellular location">
    <subcellularLocation>
        <location evidence="1">Cell membrane</location>
        <topology evidence="1">Multi-pass membrane protein</topology>
    </subcellularLocation>
</comment>
<gene>
    <name evidence="10" type="ORF">E3O06_16575</name>
</gene>
<dbReference type="GO" id="GO:0005886">
    <property type="term" value="C:plasma membrane"/>
    <property type="evidence" value="ECO:0007669"/>
    <property type="project" value="UniProtKB-SubCell"/>
</dbReference>
<proteinExistence type="predicted"/>
<evidence type="ECO:0000256" key="6">
    <source>
        <dbReference type="ARBA" id="ARBA00023136"/>
    </source>
</evidence>
<sequence>MSTPPLSTDLSSTEPSDSPTAPAKTAEARATPPAAATSALLTQANPRRWWLLAIVALAQLTVVLDGTIVNIALPQAQEALGMSDGDRTWVVTLYSLVFGALLLLGGRIADFWGRKRSFIVGMAGFAIASALGGAAQSTSELLAARGLQGLFAALLAPASLALLTVNFPGGKDRIKAFAVYGAIAGGGAAVGLILGGVLTEYASWRWCLSVNVPIAVVAIAAAIPVIRESKAHGNTRYDVPGAILVALGLGSLVFGFAQAENGWGTWPVLVCLPLGLVLLGLFVLVESRSNHPLLPLRIMANKVRGGAFLTALLSGAALLGGLLFLTLYFQIVLGYAPIQSGIASLPMTVTIMIGAGLLSKFLARTGVRIPMAVGPIVGAAGLLWMTQITVGGNYALEVLPGLILLGAGLAMIFVPLQNVALSGIAEHDAGAASAAVTAMQQIGGSLGTALFTALYSAAVSTYLVGKVPSQAAALGALVSGYQSAFLWAAIIIFAAAPIAFFLVRPRKEDLLGAGAAVHLG</sequence>
<dbReference type="InterPro" id="IPR011701">
    <property type="entry name" value="MFS"/>
</dbReference>
<dbReference type="PANTHER" id="PTHR42718">
    <property type="entry name" value="MAJOR FACILITATOR SUPERFAMILY MULTIDRUG TRANSPORTER MFSC"/>
    <property type="match status" value="1"/>
</dbReference>
<evidence type="ECO:0000256" key="3">
    <source>
        <dbReference type="ARBA" id="ARBA00022475"/>
    </source>
</evidence>
<dbReference type="GO" id="GO:0022857">
    <property type="term" value="F:transmembrane transporter activity"/>
    <property type="evidence" value="ECO:0007669"/>
    <property type="project" value="InterPro"/>
</dbReference>
<keyword evidence="11" id="KW-1185">Reference proteome</keyword>
<feature type="transmembrane region" description="Helical" evidence="8">
    <location>
        <begin position="237"/>
        <end position="257"/>
    </location>
</feature>
<feature type="transmembrane region" description="Helical" evidence="8">
    <location>
        <begin position="341"/>
        <end position="362"/>
    </location>
</feature>
<evidence type="ECO:0000256" key="4">
    <source>
        <dbReference type="ARBA" id="ARBA00022692"/>
    </source>
</evidence>
<dbReference type="PROSITE" id="PS50850">
    <property type="entry name" value="MFS"/>
    <property type="match status" value="1"/>
</dbReference>
<feature type="transmembrane region" description="Helical" evidence="8">
    <location>
        <begin position="147"/>
        <end position="165"/>
    </location>
</feature>
<dbReference type="EMBL" id="SOEY01000034">
    <property type="protein sequence ID" value="TFB68121.1"/>
    <property type="molecule type" value="Genomic_DNA"/>
</dbReference>
<protein>
    <submittedName>
        <fullName evidence="10">MFS transporter</fullName>
    </submittedName>
</protein>
<organism evidence="10 11">
    <name type="scientific">Cryobacterium glaciale</name>
    <dbReference type="NCBI Taxonomy" id="1259145"/>
    <lineage>
        <taxon>Bacteria</taxon>
        <taxon>Bacillati</taxon>
        <taxon>Actinomycetota</taxon>
        <taxon>Actinomycetes</taxon>
        <taxon>Micrococcales</taxon>
        <taxon>Microbacteriaceae</taxon>
        <taxon>Cryobacterium</taxon>
    </lineage>
</organism>
<dbReference type="PROSITE" id="PS00216">
    <property type="entry name" value="SUGAR_TRANSPORT_1"/>
    <property type="match status" value="1"/>
</dbReference>
<feature type="transmembrane region" description="Helical" evidence="8">
    <location>
        <begin position="398"/>
        <end position="421"/>
    </location>
</feature>
<dbReference type="AlphaFoldDB" id="A0A4R8UN63"/>
<dbReference type="InterPro" id="IPR036259">
    <property type="entry name" value="MFS_trans_sf"/>
</dbReference>
<feature type="transmembrane region" description="Helical" evidence="8">
    <location>
        <begin position="177"/>
        <end position="197"/>
    </location>
</feature>
<accession>A0A4R8UN63</accession>
<dbReference type="InterPro" id="IPR020846">
    <property type="entry name" value="MFS_dom"/>
</dbReference>
<feature type="region of interest" description="Disordered" evidence="7">
    <location>
        <begin position="1"/>
        <end position="31"/>
    </location>
</feature>
<evidence type="ECO:0000256" key="8">
    <source>
        <dbReference type="SAM" id="Phobius"/>
    </source>
</evidence>
<evidence type="ECO:0000256" key="5">
    <source>
        <dbReference type="ARBA" id="ARBA00022989"/>
    </source>
</evidence>
<keyword evidence="5 8" id="KW-1133">Transmembrane helix</keyword>
<dbReference type="RefSeq" id="WP_134504532.1">
    <property type="nucleotide sequence ID" value="NZ_SOEY01000034.1"/>
</dbReference>
<keyword evidence="2" id="KW-0813">Transport</keyword>
<evidence type="ECO:0000259" key="9">
    <source>
        <dbReference type="PROSITE" id="PS50850"/>
    </source>
</evidence>